<evidence type="ECO:0000313" key="7">
    <source>
        <dbReference type="EMBL" id="MPM96126.1"/>
    </source>
</evidence>
<keyword evidence="3 7" id="KW-0808">Transferase</keyword>
<comment type="caution">
    <text evidence="7">The sequence shown here is derived from an EMBL/GenBank/DDBJ whole genome shotgun (WGS) entry which is preliminary data.</text>
</comment>
<gene>
    <name evidence="7" type="primary">gtaB_28</name>
    <name evidence="7" type="ORF">SDC9_143283</name>
</gene>
<accession>A0A645E3H9</accession>
<dbReference type="SUPFAM" id="SSF53448">
    <property type="entry name" value="Nucleotide-diphospho-sugar transferases"/>
    <property type="match status" value="1"/>
</dbReference>
<reference evidence="7" key="1">
    <citation type="submission" date="2019-08" db="EMBL/GenBank/DDBJ databases">
        <authorList>
            <person name="Kucharzyk K."/>
            <person name="Murdoch R.W."/>
            <person name="Higgins S."/>
            <person name="Loffler F."/>
        </authorList>
    </citation>
    <scope>NUCLEOTIDE SEQUENCE</scope>
</reference>
<name>A0A645E3H9_9ZZZZ</name>
<evidence type="ECO:0000256" key="5">
    <source>
        <dbReference type="ARBA" id="ARBA00048128"/>
    </source>
</evidence>
<evidence type="ECO:0000256" key="1">
    <source>
        <dbReference type="ARBA" id="ARBA00006890"/>
    </source>
</evidence>
<dbReference type="EMBL" id="VSSQ01042532">
    <property type="protein sequence ID" value="MPM96126.1"/>
    <property type="molecule type" value="Genomic_DNA"/>
</dbReference>
<feature type="domain" description="Nucleotidyl transferase" evidence="6">
    <location>
        <begin position="8"/>
        <end position="262"/>
    </location>
</feature>
<keyword evidence="4 7" id="KW-0548">Nucleotidyltransferase</keyword>
<dbReference type="GO" id="GO:0006011">
    <property type="term" value="P:UDP-alpha-D-glucose metabolic process"/>
    <property type="evidence" value="ECO:0007669"/>
    <property type="project" value="InterPro"/>
</dbReference>
<dbReference type="PANTHER" id="PTHR43197:SF1">
    <property type="entry name" value="UTP--GLUCOSE-1-PHOSPHATE URIDYLYLTRANSFERASE"/>
    <property type="match status" value="1"/>
</dbReference>
<dbReference type="Gene3D" id="3.90.550.10">
    <property type="entry name" value="Spore Coat Polysaccharide Biosynthesis Protein SpsA, Chain A"/>
    <property type="match status" value="1"/>
</dbReference>
<evidence type="ECO:0000259" key="6">
    <source>
        <dbReference type="Pfam" id="PF00483"/>
    </source>
</evidence>
<dbReference type="Pfam" id="PF00483">
    <property type="entry name" value="NTP_transferase"/>
    <property type="match status" value="1"/>
</dbReference>
<dbReference type="NCBIfam" id="TIGR01099">
    <property type="entry name" value="galU"/>
    <property type="match status" value="1"/>
</dbReference>
<comment type="catalytic activity">
    <reaction evidence="5">
        <text>alpha-D-glucose 1-phosphate + UTP + H(+) = UDP-alpha-D-glucose + diphosphate</text>
        <dbReference type="Rhea" id="RHEA:19889"/>
        <dbReference type="ChEBI" id="CHEBI:15378"/>
        <dbReference type="ChEBI" id="CHEBI:33019"/>
        <dbReference type="ChEBI" id="CHEBI:46398"/>
        <dbReference type="ChEBI" id="CHEBI:58601"/>
        <dbReference type="ChEBI" id="CHEBI:58885"/>
        <dbReference type="EC" id="2.7.7.9"/>
    </reaction>
</comment>
<organism evidence="7">
    <name type="scientific">bioreactor metagenome</name>
    <dbReference type="NCBI Taxonomy" id="1076179"/>
    <lineage>
        <taxon>unclassified sequences</taxon>
        <taxon>metagenomes</taxon>
        <taxon>ecological metagenomes</taxon>
    </lineage>
</organism>
<dbReference type="InterPro" id="IPR005771">
    <property type="entry name" value="GalU_uridylyltTrfase_bac/arc"/>
</dbReference>
<dbReference type="GO" id="GO:0003983">
    <property type="term" value="F:UTP:glucose-1-phosphate uridylyltransferase activity"/>
    <property type="evidence" value="ECO:0007669"/>
    <property type="project" value="UniProtKB-EC"/>
</dbReference>
<dbReference type="AlphaFoldDB" id="A0A645E3H9"/>
<sequence length="294" mass="32644">MLTKKIRKAVIPAAGFGTRFLPFTKSVPKELVPLVDKPVIQYVVEEAAAAGIDQILIITSNGKGAIQDHFNRSFELEQRLEATRKAELLEELRDISRIADIHYICQQELNGLGDAVRHAKSFAGNEPFAVLLGDTVLDSTTDRTVTGQLIEAFERFESPVTALEAVPPERVSRYGVVDGEFFENGLCRVNGWVEKPAPEEAPSNFAIASRYVFTPDIFAALEATPRGKGNEIQLTDAMRLLLNRRPMYGRVIAGKRYDLGSKLGFLTGTVEFGLRRLEFREAFAAFLKEVAKNL</sequence>
<dbReference type="EC" id="2.7.7.9" evidence="2"/>
<comment type="similarity">
    <text evidence="1">Belongs to the UDPGP type 2 family.</text>
</comment>
<dbReference type="InterPro" id="IPR029044">
    <property type="entry name" value="Nucleotide-diphossugar_trans"/>
</dbReference>
<dbReference type="CDD" id="cd02541">
    <property type="entry name" value="UGPase_prokaryotic"/>
    <property type="match status" value="1"/>
</dbReference>
<proteinExistence type="inferred from homology"/>
<evidence type="ECO:0000256" key="2">
    <source>
        <dbReference type="ARBA" id="ARBA00012415"/>
    </source>
</evidence>
<evidence type="ECO:0000256" key="4">
    <source>
        <dbReference type="ARBA" id="ARBA00022695"/>
    </source>
</evidence>
<evidence type="ECO:0000256" key="3">
    <source>
        <dbReference type="ARBA" id="ARBA00022679"/>
    </source>
</evidence>
<dbReference type="InterPro" id="IPR005835">
    <property type="entry name" value="NTP_transferase_dom"/>
</dbReference>
<protein>
    <recommendedName>
        <fullName evidence="2">UTP--glucose-1-phosphate uridylyltransferase</fullName>
        <ecNumber evidence="2">2.7.7.9</ecNumber>
    </recommendedName>
</protein>
<dbReference type="PANTHER" id="PTHR43197">
    <property type="entry name" value="UTP--GLUCOSE-1-PHOSPHATE URIDYLYLTRANSFERASE"/>
    <property type="match status" value="1"/>
</dbReference>